<dbReference type="SUPFAM" id="SSF56349">
    <property type="entry name" value="DNA breaking-rejoining enzymes"/>
    <property type="match status" value="1"/>
</dbReference>
<evidence type="ECO:0000313" key="3">
    <source>
        <dbReference type="EMBL" id="MFA4805423.1"/>
    </source>
</evidence>
<accession>A0ABV4T6L2</accession>
<feature type="domain" description="Integrase SSV1 C-terminal" evidence="2">
    <location>
        <begin position="98"/>
        <end position="259"/>
    </location>
</feature>
<reference evidence="3 4" key="1">
    <citation type="submission" date="2023-03" db="EMBL/GenBank/DDBJ databases">
        <title>Speciation in Pyrococcus: adaptation to high temperature as a mechanism.</title>
        <authorList>
            <person name="Gu J."/>
        </authorList>
    </citation>
    <scope>NUCLEOTIDE SEQUENCE [LARGE SCALE GENOMIC DNA]</scope>
    <source>
        <strain evidence="3 4">LMOA34</strain>
    </source>
</reference>
<name>A0ABV4T6L2_9EURY</name>
<dbReference type="InterPro" id="IPR031857">
    <property type="entry name" value="Integrase_SSV1_C"/>
</dbReference>
<dbReference type="Pfam" id="PF16795">
    <property type="entry name" value="Phage_integr_3"/>
    <property type="match status" value="1"/>
</dbReference>
<organism evidence="3 4">
    <name type="scientific">Pyrococcus kukulkanii</name>
    <dbReference type="NCBI Taxonomy" id="1609559"/>
    <lineage>
        <taxon>Archaea</taxon>
        <taxon>Methanobacteriati</taxon>
        <taxon>Methanobacteriota</taxon>
        <taxon>Thermococci</taxon>
        <taxon>Thermococcales</taxon>
        <taxon>Thermococcaceae</taxon>
        <taxon>Pyrococcus</taxon>
    </lineage>
</organism>
<dbReference type="EMBL" id="JARRIG010000009">
    <property type="protein sequence ID" value="MFA4805423.1"/>
    <property type="molecule type" value="Genomic_DNA"/>
</dbReference>
<dbReference type="RefSeq" id="WP_372825015.1">
    <property type="nucleotide sequence ID" value="NZ_JARRIF010000002.1"/>
</dbReference>
<dbReference type="Proteomes" id="UP001571980">
    <property type="component" value="Unassembled WGS sequence"/>
</dbReference>
<comment type="caution">
    <text evidence="3">The sequence shown here is derived from an EMBL/GenBank/DDBJ whole genome shotgun (WGS) entry which is preliminary data.</text>
</comment>
<protein>
    <submittedName>
        <fullName evidence="3">Integrase</fullName>
    </submittedName>
</protein>
<evidence type="ECO:0000256" key="1">
    <source>
        <dbReference type="ARBA" id="ARBA00023172"/>
    </source>
</evidence>
<dbReference type="Gene3D" id="1.10.443.10">
    <property type="entry name" value="Intergrase catalytic core"/>
    <property type="match status" value="1"/>
</dbReference>
<dbReference type="InterPro" id="IPR013762">
    <property type="entry name" value="Integrase-like_cat_sf"/>
</dbReference>
<sequence>MNDYWVAYRSQFRGWLSSRIAKSTMKDYISALEKFFSRHQIKDIKHLRTAIEKENYNSKLVKGLRNFINFLAEEEIIDDGSAALLKKPLKLKQSKPRQVFISEEEIREAYRELTKYYGYEAEVLLKLLVFTGLRLKQIVQMLNEYDPGKLVIVNGKVARYPMMEYSKSTKRAFWAYMPSDFAKSLKRINITYYQAQPRTTYGRVSASTIRKWFSTFLARHKVPVEIIDFIQGRAQRSIIERHYLNLTVLADEAYSRVVDSLKKVLEGGGDGS</sequence>
<keyword evidence="4" id="KW-1185">Reference proteome</keyword>
<evidence type="ECO:0000259" key="2">
    <source>
        <dbReference type="Pfam" id="PF16795"/>
    </source>
</evidence>
<evidence type="ECO:0000313" key="4">
    <source>
        <dbReference type="Proteomes" id="UP001571980"/>
    </source>
</evidence>
<dbReference type="InterPro" id="IPR011010">
    <property type="entry name" value="DNA_brk_join_enz"/>
</dbReference>
<keyword evidence="1" id="KW-0233">DNA recombination</keyword>
<proteinExistence type="predicted"/>
<gene>
    <name evidence="3" type="ORF">P8X34_11865</name>
</gene>